<evidence type="ECO:0000313" key="2">
    <source>
        <dbReference type="EMBL" id="GBP62647.1"/>
    </source>
</evidence>
<feature type="region of interest" description="Disordered" evidence="1">
    <location>
        <begin position="1"/>
        <end position="32"/>
    </location>
</feature>
<keyword evidence="3" id="KW-1185">Reference proteome</keyword>
<proteinExistence type="predicted"/>
<dbReference type="AlphaFoldDB" id="A0A4C1XK50"/>
<name>A0A4C1XK50_EUMVA</name>
<evidence type="ECO:0000313" key="3">
    <source>
        <dbReference type="Proteomes" id="UP000299102"/>
    </source>
</evidence>
<gene>
    <name evidence="2" type="ORF">EVAR_51893_1</name>
</gene>
<sequence>MRAATTRSVQLPRPAGRKHRLKRSRDGRPVRTAARATAIVTTRTRDSDALDSLKNIQRGEGLMGEWTGERVRASGCDKNFMRQTEFYTGGSAGGKLVYK</sequence>
<reference evidence="2 3" key="1">
    <citation type="journal article" date="2019" name="Commun. Biol.">
        <title>The bagworm genome reveals a unique fibroin gene that provides high tensile strength.</title>
        <authorList>
            <person name="Kono N."/>
            <person name="Nakamura H."/>
            <person name="Ohtoshi R."/>
            <person name="Tomita M."/>
            <person name="Numata K."/>
            <person name="Arakawa K."/>
        </authorList>
    </citation>
    <scope>NUCLEOTIDE SEQUENCE [LARGE SCALE GENOMIC DNA]</scope>
</reference>
<dbReference type="EMBL" id="BGZK01000846">
    <property type="protein sequence ID" value="GBP62647.1"/>
    <property type="molecule type" value="Genomic_DNA"/>
</dbReference>
<protein>
    <submittedName>
        <fullName evidence="2">Uncharacterized protein</fullName>
    </submittedName>
</protein>
<comment type="caution">
    <text evidence="2">The sequence shown here is derived from an EMBL/GenBank/DDBJ whole genome shotgun (WGS) entry which is preliminary data.</text>
</comment>
<accession>A0A4C1XK50</accession>
<organism evidence="2 3">
    <name type="scientific">Eumeta variegata</name>
    <name type="common">Bagworm moth</name>
    <name type="synonym">Eumeta japonica</name>
    <dbReference type="NCBI Taxonomy" id="151549"/>
    <lineage>
        <taxon>Eukaryota</taxon>
        <taxon>Metazoa</taxon>
        <taxon>Ecdysozoa</taxon>
        <taxon>Arthropoda</taxon>
        <taxon>Hexapoda</taxon>
        <taxon>Insecta</taxon>
        <taxon>Pterygota</taxon>
        <taxon>Neoptera</taxon>
        <taxon>Endopterygota</taxon>
        <taxon>Lepidoptera</taxon>
        <taxon>Glossata</taxon>
        <taxon>Ditrysia</taxon>
        <taxon>Tineoidea</taxon>
        <taxon>Psychidae</taxon>
        <taxon>Oiketicinae</taxon>
        <taxon>Eumeta</taxon>
    </lineage>
</organism>
<dbReference type="Proteomes" id="UP000299102">
    <property type="component" value="Unassembled WGS sequence"/>
</dbReference>
<evidence type="ECO:0000256" key="1">
    <source>
        <dbReference type="SAM" id="MobiDB-lite"/>
    </source>
</evidence>